<dbReference type="InterPro" id="IPR011990">
    <property type="entry name" value="TPR-like_helical_dom_sf"/>
</dbReference>
<dbReference type="Gene3D" id="1.25.40.10">
    <property type="entry name" value="Tetratricopeptide repeat domain"/>
    <property type="match status" value="1"/>
</dbReference>
<gene>
    <name evidence="3" type="ORF">C9994_14040</name>
    <name evidence="2" type="ORF">GCM10011506_16440</name>
</gene>
<keyword evidence="5" id="KW-1185">Reference proteome</keyword>
<dbReference type="PANTHER" id="PTHR15852">
    <property type="entry name" value="PLASTID TRANSCRIPTIONALLY ACTIVE PROTEIN"/>
    <property type="match status" value="1"/>
</dbReference>
<name>A0A2T4DF09_9BACT</name>
<dbReference type="RefSeq" id="WP_188462182.1">
    <property type="nucleotide sequence ID" value="NZ_BAABHU010000004.1"/>
</dbReference>
<feature type="chain" id="PRO_5015703574" evidence="1">
    <location>
        <begin position="23"/>
        <end position="228"/>
    </location>
</feature>
<evidence type="ECO:0000313" key="5">
    <source>
        <dbReference type="Proteomes" id="UP000636010"/>
    </source>
</evidence>
<dbReference type="AlphaFoldDB" id="A0A2T4DF09"/>
<dbReference type="SUPFAM" id="SSF48452">
    <property type="entry name" value="TPR-like"/>
    <property type="match status" value="1"/>
</dbReference>
<dbReference type="EMBL" id="PYVU01000226">
    <property type="protein sequence ID" value="PTB92415.1"/>
    <property type="molecule type" value="Genomic_DNA"/>
</dbReference>
<evidence type="ECO:0000256" key="1">
    <source>
        <dbReference type="SAM" id="SignalP"/>
    </source>
</evidence>
<accession>A0A2T4DF09</accession>
<dbReference type="Proteomes" id="UP000240608">
    <property type="component" value="Unassembled WGS sequence"/>
</dbReference>
<evidence type="ECO:0000313" key="2">
    <source>
        <dbReference type="EMBL" id="GGC31697.1"/>
    </source>
</evidence>
<proteinExistence type="predicted"/>
<reference evidence="3 4" key="2">
    <citation type="submission" date="2018-03" db="EMBL/GenBank/DDBJ databases">
        <title>Cross-interface Injection: A General Nanoliter Liquid Handling Method Applied to Single Cells Genome Amplification Automated Nanoliter Liquid Handling Applied to Single Cell Multiple Displacement Amplification.</title>
        <authorList>
            <person name="Yun J."/>
            <person name="Xu P."/>
            <person name="Xu J."/>
            <person name="Dai X."/>
            <person name="Wang Y."/>
            <person name="Zheng X."/>
            <person name="Cao C."/>
            <person name="Yi Q."/>
            <person name="Zhu Y."/>
            <person name="Wang L."/>
            <person name="Dong Z."/>
            <person name="Huang Y."/>
            <person name="Huang L."/>
            <person name="Du W."/>
        </authorList>
    </citation>
    <scope>NUCLEOTIDE SEQUENCE [LARGE SCALE GENOMIC DNA]</scope>
    <source>
        <strain evidence="3 4">Z-D1-2</strain>
    </source>
</reference>
<reference evidence="5" key="3">
    <citation type="journal article" date="2019" name="Int. J. Syst. Evol. Microbiol.">
        <title>The Global Catalogue of Microorganisms (GCM) 10K type strain sequencing project: providing services to taxonomists for standard genome sequencing and annotation.</title>
        <authorList>
            <consortium name="The Broad Institute Genomics Platform"/>
            <consortium name="The Broad Institute Genome Sequencing Center for Infectious Disease"/>
            <person name="Wu L."/>
            <person name="Ma J."/>
        </authorList>
    </citation>
    <scope>NUCLEOTIDE SEQUENCE [LARGE SCALE GENOMIC DNA]</scope>
    <source>
        <strain evidence="5">CGMCC 1.10832</strain>
    </source>
</reference>
<dbReference type="SUPFAM" id="SSF57938">
    <property type="entry name" value="DnaJ/Hsp40 cysteine-rich domain"/>
    <property type="match status" value="1"/>
</dbReference>
<evidence type="ECO:0000313" key="4">
    <source>
        <dbReference type="Proteomes" id="UP000240608"/>
    </source>
</evidence>
<reference evidence="2" key="4">
    <citation type="submission" date="2024-05" db="EMBL/GenBank/DDBJ databases">
        <authorList>
            <person name="Sun Q."/>
            <person name="Zhou Y."/>
        </authorList>
    </citation>
    <scope>NUCLEOTIDE SEQUENCE</scope>
    <source>
        <strain evidence="2">CGMCC 1.10832</strain>
    </source>
</reference>
<dbReference type="InterPro" id="IPR036410">
    <property type="entry name" value="HSP_DnaJ_Cys-rich_dom_sf"/>
</dbReference>
<comment type="caution">
    <text evidence="3">The sequence shown here is derived from an EMBL/GenBank/DDBJ whole genome shotgun (WGS) entry which is preliminary data.</text>
</comment>
<organism evidence="3 4">
    <name type="scientific">Marivirga lumbricoides</name>
    <dbReference type="NCBI Taxonomy" id="1046115"/>
    <lineage>
        <taxon>Bacteria</taxon>
        <taxon>Pseudomonadati</taxon>
        <taxon>Bacteroidota</taxon>
        <taxon>Cytophagia</taxon>
        <taxon>Cytophagales</taxon>
        <taxon>Marivirgaceae</taxon>
        <taxon>Marivirga</taxon>
    </lineage>
</organism>
<evidence type="ECO:0000313" key="3">
    <source>
        <dbReference type="EMBL" id="PTB92415.1"/>
    </source>
</evidence>
<protein>
    <submittedName>
        <fullName evidence="3">Molecular chaperone DnaJ</fullName>
    </submittedName>
</protein>
<dbReference type="PANTHER" id="PTHR15852:SF54">
    <property type="entry name" value="PROTEIN SSUH2 HOMOLOG"/>
    <property type="match status" value="1"/>
</dbReference>
<sequence>MRNYKFYLLLLLSFGLHHSILAQSESKETVTYYYEKAQAEMEAGNYEQANLSFRKILKTGSKLPAEMPYLFSETLYYVGQYQNSQSFLDKYFEIMGSAGAYYENALKLKDMLKQKLNRNFSCEFCDHSGYRLKTCPTCNGEKQLLKTCNYCEGVGKVGCSICSGDGVIIYLGTMGNKSYKTCHRCNGVGIHTCPVCEGDKEFFSYCPTCLGTGSITTNVICNHEPLNK</sequence>
<dbReference type="Proteomes" id="UP000636010">
    <property type="component" value="Unassembled WGS sequence"/>
</dbReference>
<dbReference type="EMBL" id="BMEC01000004">
    <property type="protein sequence ID" value="GGC31697.1"/>
    <property type="molecule type" value="Genomic_DNA"/>
</dbReference>
<keyword evidence="1" id="KW-0732">Signal</keyword>
<reference evidence="2" key="1">
    <citation type="journal article" date="2014" name="Int. J. Syst. Evol. Microbiol.">
        <title>Complete genome of a new Firmicutes species belonging to the dominant human colonic microbiota ('Ruminococcus bicirculans') reveals two chromosomes and a selective capacity to utilize plant glucans.</title>
        <authorList>
            <consortium name="NISC Comparative Sequencing Program"/>
            <person name="Wegmann U."/>
            <person name="Louis P."/>
            <person name="Goesmann A."/>
            <person name="Henrissat B."/>
            <person name="Duncan S.H."/>
            <person name="Flint H.J."/>
        </authorList>
    </citation>
    <scope>NUCLEOTIDE SEQUENCE</scope>
    <source>
        <strain evidence="2">CGMCC 1.10832</strain>
    </source>
</reference>
<feature type="signal peptide" evidence="1">
    <location>
        <begin position="1"/>
        <end position="22"/>
    </location>
</feature>